<accession>A0A8J4DGH2</accession>
<reference evidence="3" key="1">
    <citation type="journal article" date="2021" name="Proc. Natl. Acad. Sci. U.S.A.">
        <title>Three genomes in the algal genus Volvox reveal the fate of a haploid sex-determining region after a transition to homothallism.</title>
        <authorList>
            <person name="Yamamoto K."/>
            <person name="Hamaji T."/>
            <person name="Kawai-Toyooka H."/>
            <person name="Matsuzaki R."/>
            <person name="Takahashi F."/>
            <person name="Nishimura Y."/>
            <person name="Kawachi M."/>
            <person name="Noguchi H."/>
            <person name="Minakuchi Y."/>
            <person name="Umen J.G."/>
            <person name="Toyoda A."/>
            <person name="Nozaki H."/>
        </authorList>
    </citation>
    <scope>NUCLEOTIDE SEQUENCE</scope>
    <source>
        <strain evidence="3">NIES-3785</strain>
    </source>
</reference>
<keyword evidence="2" id="KW-1133">Transmembrane helix</keyword>
<comment type="caution">
    <text evidence="3">The sequence shown here is derived from an EMBL/GenBank/DDBJ whole genome shotgun (WGS) entry which is preliminary data.</text>
</comment>
<keyword evidence="2" id="KW-0812">Transmembrane</keyword>
<dbReference type="Proteomes" id="UP000722791">
    <property type="component" value="Unassembled WGS sequence"/>
</dbReference>
<feature type="region of interest" description="Disordered" evidence="1">
    <location>
        <begin position="142"/>
        <end position="165"/>
    </location>
</feature>
<feature type="non-terminal residue" evidence="3">
    <location>
        <position position="1"/>
    </location>
</feature>
<feature type="compositionally biased region" description="Low complexity" evidence="1">
    <location>
        <begin position="142"/>
        <end position="152"/>
    </location>
</feature>
<keyword evidence="2" id="KW-0472">Membrane</keyword>
<evidence type="ECO:0000313" key="4">
    <source>
        <dbReference type="Proteomes" id="UP000722791"/>
    </source>
</evidence>
<dbReference type="EMBL" id="BNCQ01000006">
    <property type="protein sequence ID" value="GIL98827.1"/>
    <property type="molecule type" value="Genomic_DNA"/>
</dbReference>
<proteinExistence type="predicted"/>
<evidence type="ECO:0000256" key="2">
    <source>
        <dbReference type="SAM" id="Phobius"/>
    </source>
</evidence>
<protein>
    <submittedName>
        <fullName evidence="3">Uncharacterized protein</fullName>
    </submittedName>
</protein>
<feature type="non-terminal residue" evidence="3">
    <location>
        <position position="165"/>
    </location>
</feature>
<feature type="transmembrane region" description="Helical" evidence="2">
    <location>
        <begin position="51"/>
        <end position="74"/>
    </location>
</feature>
<evidence type="ECO:0000256" key="1">
    <source>
        <dbReference type="SAM" id="MobiDB-lite"/>
    </source>
</evidence>
<dbReference type="AlphaFoldDB" id="A0A8J4DGH2"/>
<organism evidence="3 4">
    <name type="scientific">Volvox reticuliferus</name>
    <dbReference type="NCBI Taxonomy" id="1737510"/>
    <lineage>
        <taxon>Eukaryota</taxon>
        <taxon>Viridiplantae</taxon>
        <taxon>Chlorophyta</taxon>
        <taxon>core chlorophytes</taxon>
        <taxon>Chlorophyceae</taxon>
        <taxon>CS clade</taxon>
        <taxon>Chlamydomonadales</taxon>
        <taxon>Volvocaceae</taxon>
        <taxon>Volvox</taxon>
    </lineage>
</organism>
<sequence length="165" mass="17180">LDSWFGRCRCFRCFRHQNRCWLPCLAMAALALLGDPPTASRTLVAVLAPEAALVAVVVPATVAIPAVVVVVVVADSNDVPPPEDFPATAEMLRLLPSRWTAPCPQQLQYHQAYTPDGRCCPVPPPAVVVAAALGGAAHAAPAEAAPDVGVGPQARQPVSAVAPPR</sequence>
<evidence type="ECO:0000313" key="3">
    <source>
        <dbReference type="EMBL" id="GIL98827.1"/>
    </source>
</evidence>
<name>A0A8J4DGH2_9CHLO</name>
<gene>
    <name evidence="3" type="ORF">Vretimale_4128</name>
</gene>